<protein>
    <recommendedName>
        <fullName evidence="5">SAM domain-containing protein</fullName>
    </recommendedName>
</protein>
<dbReference type="OrthoDB" id="539213at2759"/>
<evidence type="ECO:0000256" key="2">
    <source>
        <dbReference type="SAM" id="Phobius"/>
    </source>
</evidence>
<comment type="caution">
    <text evidence="3">The sequence shown here is derived from an EMBL/GenBank/DDBJ whole genome shotgun (WGS) entry which is preliminary data.</text>
</comment>
<keyword evidence="2" id="KW-1133">Transmembrane helix</keyword>
<evidence type="ECO:0000313" key="3">
    <source>
        <dbReference type="EMBL" id="CAH0380000.1"/>
    </source>
</evidence>
<proteinExistence type="predicted"/>
<feature type="compositionally biased region" description="Acidic residues" evidence="1">
    <location>
        <begin position="345"/>
        <end position="355"/>
    </location>
</feature>
<dbReference type="InterPro" id="IPR013761">
    <property type="entry name" value="SAM/pointed_sf"/>
</dbReference>
<dbReference type="AlphaFoldDB" id="A0A8J2T261"/>
<gene>
    <name evidence="3" type="ORF">PECAL_6P16350</name>
</gene>
<accession>A0A8J2T261</accession>
<reference evidence="3" key="1">
    <citation type="submission" date="2021-11" db="EMBL/GenBank/DDBJ databases">
        <authorList>
            <consortium name="Genoscope - CEA"/>
            <person name="William W."/>
        </authorList>
    </citation>
    <scope>NUCLEOTIDE SEQUENCE</scope>
</reference>
<evidence type="ECO:0000256" key="1">
    <source>
        <dbReference type="SAM" id="MobiDB-lite"/>
    </source>
</evidence>
<evidence type="ECO:0000313" key="4">
    <source>
        <dbReference type="Proteomes" id="UP000789595"/>
    </source>
</evidence>
<feature type="transmembrane region" description="Helical" evidence="2">
    <location>
        <begin position="261"/>
        <end position="281"/>
    </location>
</feature>
<organism evidence="3 4">
    <name type="scientific">Pelagomonas calceolata</name>
    <dbReference type="NCBI Taxonomy" id="35677"/>
    <lineage>
        <taxon>Eukaryota</taxon>
        <taxon>Sar</taxon>
        <taxon>Stramenopiles</taxon>
        <taxon>Ochrophyta</taxon>
        <taxon>Pelagophyceae</taxon>
        <taxon>Pelagomonadales</taxon>
        <taxon>Pelagomonadaceae</taxon>
        <taxon>Pelagomonas</taxon>
    </lineage>
</organism>
<sequence>MEARLAALNLSHYAAALRGHEIDDDILKLMTVADLREAGLDPTAAQRLHADVSGVAAPPGLAPPPGFSAPSPRALAALGFDSATSQSAPMPLADAPPPGFQQRATGATTSPWGSRESSPRAAAEEPWSSRPPVLTHASTTSVAHDEDDDDDDAFAGFLPSDLLDDDDDDADAAVVARVAGASKAVADLDPKLRLAVQLVLAVAVVESIRRLVAIAGEALVALALGAGYVLYRRGRARAAPLPIVCAVLAGKARSAVDDSTFHAVIAQLLALLCAAACWWLATRPRKKRRRRPPVIKQKSADDWNVATGAASNAPKRKKKKGKTPRAKTPRAVAPAPEPAPKPEPEPEPEQPEQPEPEAAPRRRNQRSRQAPDPRLAAALFGGR</sequence>
<keyword evidence="2" id="KW-0472">Membrane</keyword>
<feature type="compositionally biased region" description="Polar residues" evidence="1">
    <location>
        <begin position="102"/>
        <end position="116"/>
    </location>
</feature>
<feature type="compositionally biased region" description="Basic residues" evidence="1">
    <location>
        <begin position="314"/>
        <end position="328"/>
    </location>
</feature>
<feature type="transmembrane region" description="Helical" evidence="2">
    <location>
        <begin position="211"/>
        <end position="231"/>
    </location>
</feature>
<keyword evidence="2" id="KW-0812">Transmembrane</keyword>
<dbReference type="EMBL" id="CAKKNE010000006">
    <property type="protein sequence ID" value="CAH0380000.1"/>
    <property type="molecule type" value="Genomic_DNA"/>
</dbReference>
<dbReference type="Gene3D" id="1.10.150.50">
    <property type="entry name" value="Transcription Factor, Ets-1"/>
    <property type="match status" value="1"/>
</dbReference>
<name>A0A8J2T261_9STRA</name>
<dbReference type="CDD" id="cd09487">
    <property type="entry name" value="SAM_superfamily"/>
    <property type="match status" value="1"/>
</dbReference>
<evidence type="ECO:0008006" key="5">
    <source>
        <dbReference type="Google" id="ProtNLM"/>
    </source>
</evidence>
<keyword evidence="4" id="KW-1185">Reference proteome</keyword>
<feature type="region of interest" description="Disordered" evidence="1">
    <location>
        <begin position="84"/>
        <end position="160"/>
    </location>
</feature>
<dbReference type="Proteomes" id="UP000789595">
    <property type="component" value="Unassembled WGS sequence"/>
</dbReference>
<feature type="region of interest" description="Disordered" evidence="1">
    <location>
        <begin position="288"/>
        <end position="383"/>
    </location>
</feature>